<comment type="subcellular location">
    <subcellularLocation>
        <location evidence="1">Mitochondrion inner membrane</location>
        <topology evidence="1">Single-pass membrane protein</topology>
    </subcellularLocation>
    <subcellularLocation>
        <location evidence="2">Mitochondrion intermembrane space</location>
    </subcellularLocation>
</comment>
<dbReference type="GO" id="GO:0008289">
    <property type="term" value="F:lipid binding"/>
    <property type="evidence" value="ECO:0007669"/>
    <property type="project" value="UniProtKB-KW"/>
</dbReference>
<evidence type="ECO:0000256" key="16">
    <source>
        <dbReference type="ARBA" id="ARBA00023121"/>
    </source>
</evidence>
<dbReference type="GO" id="GO:0004479">
    <property type="term" value="F:methionyl-tRNA formyltransferase activity"/>
    <property type="evidence" value="ECO:0007669"/>
    <property type="project" value="UniProtKB-EC"/>
</dbReference>
<dbReference type="GO" id="GO:0005874">
    <property type="term" value="C:microtubule"/>
    <property type="evidence" value="ECO:0007669"/>
    <property type="project" value="TreeGrafter"/>
</dbReference>
<dbReference type="Pfam" id="PF00350">
    <property type="entry name" value="Dynamin_N"/>
    <property type="match status" value="1"/>
</dbReference>
<dbReference type="Proteomes" id="UP000192578">
    <property type="component" value="Unassembled WGS sequence"/>
</dbReference>
<accession>A0A1W0W876</accession>
<evidence type="ECO:0000256" key="1">
    <source>
        <dbReference type="ARBA" id="ARBA00004434"/>
    </source>
</evidence>
<evidence type="ECO:0000256" key="6">
    <source>
        <dbReference type="ARBA" id="ARBA00022679"/>
    </source>
</evidence>
<dbReference type="InterPro" id="IPR022812">
    <property type="entry name" value="Dynamin"/>
</dbReference>
<dbReference type="InterPro" id="IPR001401">
    <property type="entry name" value="Dynamin_GTPase"/>
</dbReference>
<keyword evidence="6" id="KW-0808">Transferase</keyword>
<evidence type="ECO:0000256" key="13">
    <source>
        <dbReference type="ARBA" id="ARBA00022946"/>
    </source>
</evidence>
<evidence type="ECO:0000256" key="8">
    <source>
        <dbReference type="ARBA" id="ARBA00022703"/>
    </source>
</evidence>
<evidence type="ECO:0000313" key="26">
    <source>
        <dbReference type="EMBL" id="OQV11411.1"/>
    </source>
</evidence>
<dbReference type="SUPFAM" id="SSF53328">
    <property type="entry name" value="Formyltransferase"/>
    <property type="match status" value="1"/>
</dbReference>
<dbReference type="PROSITE" id="PS51718">
    <property type="entry name" value="G_DYNAMIN_2"/>
    <property type="match status" value="1"/>
</dbReference>
<dbReference type="SMART" id="SM00053">
    <property type="entry name" value="DYNc"/>
    <property type="match status" value="1"/>
</dbReference>
<evidence type="ECO:0000256" key="22">
    <source>
        <dbReference type="ARBA" id="ARBA00048040"/>
    </source>
</evidence>
<evidence type="ECO:0000256" key="2">
    <source>
        <dbReference type="ARBA" id="ARBA00004569"/>
    </source>
</evidence>
<evidence type="ECO:0000256" key="20">
    <source>
        <dbReference type="ARBA" id="ARBA00023157"/>
    </source>
</evidence>
<dbReference type="EC" id="2.1.2.9" evidence="5"/>
<keyword evidence="10" id="KW-0999">Mitochondrion inner membrane</keyword>
<gene>
    <name evidence="26" type="ORF">BV898_14288</name>
</gene>
<evidence type="ECO:0000259" key="25">
    <source>
        <dbReference type="PROSITE" id="PS51718"/>
    </source>
</evidence>
<keyword evidence="20" id="KW-1015">Disulfide bond</keyword>
<evidence type="ECO:0000256" key="3">
    <source>
        <dbReference type="ARBA" id="ARBA00010699"/>
    </source>
</evidence>
<dbReference type="Gene3D" id="3.40.50.300">
    <property type="entry name" value="P-loop containing nucleotide triphosphate hydrolases"/>
    <property type="match status" value="1"/>
</dbReference>
<dbReference type="GO" id="GO:0048312">
    <property type="term" value="P:intracellular distribution of mitochondria"/>
    <property type="evidence" value="ECO:0007669"/>
    <property type="project" value="TreeGrafter"/>
</dbReference>
<keyword evidence="13" id="KW-0809">Transit peptide</keyword>
<keyword evidence="8" id="KW-0053">Apoptosis</keyword>
<evidence type="ECO:0000256" key="15">
    <source>
        <dbReference type="ARBA" id="ARBA00023054"/>
    </source>
</evidence>
<dbReference type="InterPro" id="IPR027417">
    <property type="entry name" value="P-loop_NTPase"/>
</dbReference>
<keyword evidence="9" id="KW-0547">Nucleotide-binding</keyword>
<reference evidence="27" key="1">
    <citation type="submission" date="2017-01" db="EMBL/GenBank/DDBJ databases">
        <title>Comparative genomics of anhydrobiosis in the tardigrade Hypsibius dujardini.</title>
        <authorList>
            <person name="Yoshida Y."/>
            <person name="Koutsovoulos G."/>
            <person name="Laetsch D."/>
            <person name="Stevens L."/>
            <person name="Kumar S."/>
            <person name="Horikawa D."/>
            <person name="Ishino K."/>
            <person name="Komine S."/>
            <person name="Tomita M."/>
            <person name="Blaxter M."/>
            <person name="Arakawa K."/>
        </authorList>
    </citation>
    <scope>NUCLEOTIDE SEQUENCE [LARGE SCALE GENOMIC DNA]</scope>
    <source>
        <strain evidence="27">Z151</strain>
    </source>
</reference>
<name>A0A1W0W876_HYPEX</name>
<comment type="caution">
    <text evidence="26">The sequence shown here is derived from an EMBL/GenBank/DDBJ whole genome shotgun (WGS) entry which is preliminary data.</text>
</comment>
<dbReference type="SUPFAM" id="SSF52540">
    <property type="entry name" value="P-loop containing nucleoside triphosphate hydrolases"/>
    <property type="match status" value="1"/>
</dbReference>
<dbReference type="CDD" id="cd08646">
    <property type="entry name" value="FMT_core_Met-tRNA-FMT_N"/>
    <property type="match status" value="1"/>
</dbReference>
<keyword evidence="12" id="KW-0648">Protein biosynthesis</keyword>
<dbReference type="InterPro" id="IPR030381">
    <property type="entry name" value="G_DYNAMIN_dom"/>
</dbReference>
<dbReference type="GO" id="GO:0006915">
    <property type="term" value="P:apoptotic process"/>
    <property type="evidence" value="ECO:0007669"/>
    <property type="project" value="UniProtKB-KW"/>
</dbReference>
<dbReference type="GO" id="GO:0000266">
    <property type="term" value="P:mitochondrial fission"/>
    <property type="evidence" value="ECO:0007669"/>
    <property type="project" value="TreeGrafter"/>
</dbReference>
<dbReference type="CDD" id="cd08771">
    <property type="entry name" value="DLP_1"/>
    <property type="match status" value="1"/>
</dbReference>
<comment type="catalytic activity">
    <reaction evidence="22">
        <text>GTP + H2O = GDP + phosphate + H(+)</text>
        <dbReference type="Rhea" id="RHEA:19669"/>
        <dbReference type="ChEBI" id="CHEBI:15377"/>
        <dbReference type="ChEBI" id="CHEBI:15378"/>
        <dbReference type="ChEBI" id="CHEBI:37565"/>
        <dbReference type="ChEBI" id="CHEBI:43474"/>
        <dbReference type="ChEBI" id="CHEBI:58189"/>
        <dbReference type="EC" id="3.6.5.5"/>
    </reaction>
</comment>
<evidence type="ECO:0000256" key="9">
    <source>
        <dbReference type="ARBA" id="ARBA00022741"/>
    </source>
</evidence>
<evidence type="ECO:0000256" key="19">
    <source>
        <dbReference type="ARBA" id="ARBA00023136"/>
    </source>
</evidence>
<evidence type="ECO:0000256" key="17">
    <source>
        <dbReference type="ARBA" id="ARBA00023128"/>
    </source>
</evidence>
<evidence type="ECO:0000256" key="18">
    <source>
        <dbReference type="ARBA" id="ARBA00023134"/>
    </source>
</evidence>
<feature type="region of interest" description="Disordered" evidence="24">
    <location>
        <begin position="163"/>
        <end position="186"/>
    </location>
</feature>
<evidence type="ECO:0000256" key="4">
    <source>
        <dbReference type="ARBA" id="ARBA00011980"/>
    </source>
</evidence>
<keyword evidence="15 23" id="KW-0175">Coiled coil</keyword>
<dbReference type="GO" id="GO:0016559">
    <property type="term" value="P:peroxisome fission"/>
    <property type="evidence" value="ECO:0007669"/>
    <property type="project" value="TreeGrafter"/>
</dbReference>
<feature type="coiled-coil region" evidence="23">
    <location>
        <begin position="507"/>
        <end position="564"/>
    </location>
</feature>
<dbReference type="GO" id="GO:0005525">
    <property type="term" value="F:GTP binding"/>
    <property type="evidence" value="ECO:0007669"/>
    <property type="project" value="UniProtKB-KW"/>
</dbReference>
<keyword evidence="19" id="KW-0472">Membrane</keyword>
<organism evidence="26 27">
    <name type="scientific">Hypsibius exemplaris</name>
    <name type="common">Freshwater tardigrade</name>
    <dbReference type="NCBI Taxonomy" id="2072580"/>
    <lineage>
        <taxon>Eukaryota</taxon>
        <taxon>Metazoa</taxon>
        <taxon>Ecdysozoa</taxon>
        <taxon>Tardigrada</taxon>
        <taxon>Eutardigrada</taxon>
        <taxon>Parachela</taxon>
        <taxon>Hypsibioidea</taxon>
        <taxon>Hypsibiidae</taxon>
        <taxon>Hypsibius</taxon>
    </lineage>
</organism>
<dbReference type="Gene3D" id="3.40.50.12230">
    <property type="match status" value="1"/>
</dbReference>
<keyword evidence="17" id="KW-0496">Mitochondrion</keyword>
<keyword evidence="27" id="KW-1185">Reference proteome</keyword>
<sequence length="1292" mass="146806">MSQLLTRWPITRRQIILTGRNARRYHALSNAKSRTGSDVILLSRLLPPPGGGVRYFGIAIIARQLLKIRYWVLGGSVAGGVALKDRYENLKSQLPDIPDFAQFFPEATATELHQMWDRIKDNAETGSGVVVGFAHEKLNRANTWLLDLEKRLGTQIREGIVEDDSASQYASPNPENAKKNAEQSHNGRPPYSVLFLGTDQYSVYALEALRRHFSPPERLKIARLGVCSRFDEPVCELAQHSQQLQLPLFKYTSESRFSGWDVGVVASFGDLIPADVIASFPYGILCIHPSLLPRWRGASPLMQTILHDDALCGVSVMRITPWKFDVGGIVRQEKMPLPAGVTSRQLGEMLMTRGVDLLIDVLSDLPGALEVATPQSRDGVTYARKITIRKTFVDWDGSADGIDRLQRALAEDFGVRTYWEGEVAKLSEFVQPDWTKSLRIDELRPRTVYSRPGELFFHKKRNVLFVRCRDGWVGLSGGFDVFVDFPDGAKRSIFPMAVMASKPTAPKESIEERRKRAEAERALREAEEDLTRLHSAGQQAIDRLEAENRELRDVLNDIRDAGRDRTVRPSSQSPIEMYSEILDLLSVYDTSFNTQDHLPRIVVVGDQSAGKTSVLEMIAQARIFPRGAGEMMTRAPVQVTLSDGPDRIARFRDSSRDYDLDDERDLVDLRREIELRMRASVRGGRTVSKDVISLSVKGPGLSRMVLVDLPGIIATVTADMASDTKDTIYSLSRSYMTNPNAIILCIQDGSIDAERSNVTDLVSSIDPDGSRTIFVLTKIDMAERSVMNPDRIRKILEGKLFPMKALGYFAVVTGRGNVSDSIEDIQRYEQEYFRTSLLMKKGIFKAHQTTTKNLSHAVSERFWKMVKDTVEAQSLALTAQRFNLEAEWKNHFPKHRPMDRKELYERSRVKIMDEVMTACLTSNINWIRTIEESLWKHFAPYLFENIYFPAASSETRPMFNTIIDIKLREWREKNLEQMCLTVGSDAMKDEIRKLVEHNAAGDGDKEQDSIYDVIKKAAVDAALEKHQWERQALDRLRTLVANALDDSSIATSLIWDHAVEFWQNAVVEKLTDLEGRLRQETGPGFRERWLSWRSASPAQRAAKETLLELDKLQKNLEQRKVPHLSDLSADDVSAVRKNLELKKIPVDGDVVRHLWTLLREQAFLKDASKRAENCRSCFYRHQKGSFDDGDSTNCDDVLLFSRVRRMISQTSRSLAQQIDESEVRRFERELKRTVNEFGQGQEGLQRFFSGKRVDLAEKLKQIRAIQEKLDVFVATLSDEERTKRAKLGFSIR</sequence>
<evidence type="ECO:0000256" key="21">
    <source>
        <dbReference type="ARBA" id="ARBA00044791"/>
    </source>
</evidence>
<evidence type="ECO:0000256" key="10">
    <source>
        <dbReference type="ARBA" id="ARBA00022792"/>
    </source>
</evidence>
<comment type="similarity">
    <text evidence="3">Belongs to the Fmt family.</text>
</comment>
<feature type="domain" description="Dynamin-type G" evidence="25">
    <location>
        <begin position="595"/>
        <end position="871"/>
    </location>
</feature>
<evidence type="ECO:0000256" key="23">
    <source>
        <dbReference type="SAM" id="Coils"/>
    </source>
</evidence>
<dbReference type="GO" id="GO:0003924">
    <property type="term" value="F:GTPase activity"/>
    <property type="evidence" value="ECO:0007669"/>
    <property type="project" value="InterPro"/>
</dbReference>
<keyword evidence="7" id="KW-0812">Transmembrane</keyword>
<dbReference type="GO" id="GO:0008017">
    <property type="term" value="F:microtubule binding"/>
    <property type="evidence" value="ECO:0007669"/>
    <property type="project" value="TreeGrafter"/>
</dbReference>
<evidence type="ECO:0000256" key="11">
    <source>
        <dbReference type="ARBA" id="ARBA00022801"/>
    </source>
</evidence>
<evidence type="ECO:0000313" key="27">
    <source>
        <dbReference type="Proteomes" id="UP000192578"/>
    </source>
</evidence>
<evidence type="ECO:0000256" key="14">
    <source>
        <dbReference type="ARBA" id="ARBA00022989"/>
    </source>
</evidence>
<dbReference type="GO" id="GO:0006897">
    <property type="term" value="P:endocytosis"/>
    <property type="evidence" value="ECO:0007669"/>
    <property type="project" value="TreeGrafter"/>
</dbReference>
<dbReference type="InterPro" id="IPR041711">
    <property type="entry name" value="Met-tRNA-FMT_N"/>
</dbReference>
<dbReference type="PANTHER" id="PTHR11566:SF67">
    <property type="entry name" value="DYNAMIN-LIKE 120 KDA PROTEIN, MITOCHONDRIAL"/>
    <property type="match status" value="1"/>
</dbReference>
<evidence type="ECO:0000256" key="24">
    <source>
        <dbReference type="SAM" id="MobiDB-lite"/>
    </source>
</evidence>
<dbReference type="InterPro" id="IPR002376">
    <property type="entry name" value="Formyl_transf_N"/>
</dbReference>
<dbReference type="EC" id="3.6.5.5" evidence="4"/>
<evidence type="ECO:0000256" key="5">
    <source>
        <dbReference type="ARBA" id="ARBA00012261"/>
    </source>
</evidence>
<dbReference type="OrthoDB" id="415706at2759"/>
<protein>
    <recommendedName>
        <fullName evidence="21">Dynamin-like GTPase OPA1, mitochondrial</fullName>
        <ecNumber evidence="5">2.1.2.9</ecNumber>
        <ecNumber evidence="4">3.6.5.5</ecNumber>
    </recommendedName>
</protein>
<proteinExistence type="inferred from homology"/>
<keyword evidence="11" id="KW-0378">Hydrolase</keyword>
<dbReference type="Pfam" id="PF00551">
    <property type="entry name" value="Formyl_trans_N"/>
    <property type="match status" value="1"/>
</dbReference>
<dbReference type="InterPro" id="IPR036477">
    <property type="entry name" value="Formyl_transf_N_sf"/>
</dbReference>
<dbReference type="EMBL" id="MTYJ01000172">
    <property type="protein sequence ID" value="OQV11411.1"/>
    <property type="molecule type" value="Genomic_DNA"/>
</dbReference>
<keyword evidence="16" id="KW-0446">Lipid-binding</keyword>
<dbReference type="GO" id="GO:0005758">
    <property type="term" value="C:mitochondrial intermembrane space"/>
    <property type="evidence" value="ECO:0007669"/>
    <property type="project" value="UniProtKB-SubCell"/>
</dbReference>
<dbReference type="GO" id="GO:0008053">
    <property type="term" value="P:mitochondrial fusion"/>
    <property type="evidence" value="ECO:0007669"/>
    <property type="project" value="TreeGrafter"/>
</dbReference>
<dbReference type="GO" id="GO:0005743">
    <property type="term" value="C:mitochondrial inner membrane"/>
    <property type="evidence" value="ECO:0007669"/>
    <property type="project" value="UniProtKB-SubCell"/>
</dbReference>
<dbReference type="PRINTS" id="PR00195">
    <property type="entry name" value="DYNAMIN"/>
</dbReference>
<evidence type="ECO:0000256" key="7">
    <source>
        <dbReference type="ARBA" id="ARBA00022692"/>
    </source>
</evidence>
<dbReference type="Pfam" id="PF02911">
    <property type="entry name" value="Formyl_trans_C"/>
    <property type="match status" value="1"/>
</dbReference>
<keyword evidence="14" id="KW-1133">Transmembrane helix</keyword>
<evidence type="ECO:0000256" key="12">
    <source>
        <dbReference type="ARBA" id="ARBA00022917"/>
    </source>
</evidence>
<dbReference type="PANTHER" id="PTHR11566">
    <property type="entry name" value="DYNAMIN"/>
    <property type="match status" value="1"/>
</dbReference>
<dbReference type="InterPro" id="IPR005793">
    <property type="entry name" value="Formyl_trans_C"/>
</dbReference>
<dbReference type="InterPro" id="IPR045063">
    <property type="entry name" value="Dynamin_N"/>
</dbReference>
<dbReference type="Pfam" id="PF19434">
    <property type="entry name" value="OPA1_C"/>
    <property type="match status" value="1"/>
</dbReference>
<dbReference type="InterPro" id="IPR045817">
    <property type="entry name" value="OPA1_C"/>
</dbReference>
<keyword evidence="18" id="KW-0342">GTP-binding</keyword>